<evidence type="ECO:0000256" key="1">
    <source>
        <dbReference type="SAM" id="MobiDB-lite"/>
    </source>
</evidence>
<evidence type="ECO:0008006" key="4">
    <source>
        <dbReference type="Google" id="ProtNLM"/>
    </source>
</evidence>
<name>A0A315ZBY3_SEDFL</name>
<sequence>MNTQANHYTVLPAIIRYSSISDFSKILYTEILGRSKQKGYCFTSNSRFTELFGLKDKQNSKVKRAISTLLKSKFIKIEGNGRQRVIYPLYDEQSNGIERSGATVKRKTETIEQQVKTRTATLSNFEQQKTNKSTIAPLKQTATGAKMHHFEVNWSRSEPIVFTLDKKQVQHSTSNRCKIAPHNNKGNSIEKKVNTFSFLSSYSQVQNHTENSERVRKEERSNKQQQNQTFKSWQKVTDCFSYQSEAFKRVAIAYVKKLVEDRPITPNYLQKANSYLESYAKNENQAIQILEQAIRNFEKQKGCIRPLGWSNKKSTTPKQELEDPESLIHTINSFNDFWQLEKWLKQQACNNGKQMKNLYKQLTVSQKKAIKNSWFYDLQRAVNGVRG</sequence>
<dbReference type="AlphaFoldDB" id="A0A315ZBY3"/>
<feature type="region of interest" description="Disordered" evidence="1">
    <location>
        <begin position="207"/>
        <end position="229"/>
    </location>
</feature>
<dbReference type="OrthoDB" id="1821976at2"/>
<accession>A0A315ZBY3</accession>
<dbReference type="RefSeq" id="WP_109618992.1">
    <property type="nucleotide sequence ID" value="NZ_QGDO01000003.1"/>
</dbReference>
<evidence type="ECO:0000313" key="3">
    <source>
        <dbReference type="Proteomes" id="UP000245535"/>
    </source>
</evidence>
<organism evidence="2 3">
    <name type="scientific">Sediminitomix flava</name>
    <dbReference type="NCBI Taxonomy" id="379075"/>
    <lineage>
        <taxon>Bacteria</taxon>
        <taxon>Pseudomonadati</taxon>
        <taxon>Bacteroidota</taxon>
        <taxon>Cytophagia</taxon>
        <taxon>Cytophagales</taxon>
        <taxon>Flammeovirgaceae</taxon>
        <taxon>Sediminitomix</taxon>
    </lineage>
</organism>
<proteinExistence type="predicted"/>
<comment type="caution">
    <text evidence="2">The sequence shown here is derived from an EMBL/GenBank/DDBJ whole genome shotgun (WGS) entry which is preliminary data.</text>
</comment>
<dbReference type="EMBL" id="QGDO01000003">
    <property type="protein sequence ID" value="PWJ42224.1"/>
    <property type="molecule type" value="Genomic_DNA"/>
</dbReference>
<protein>
    <recommendedName>
        <fullName evidence="4">Helix-turn-helix protein</fullName>
    </recommendedName>
</protein>
<feature type="compositionally biased region" description="Basic and acidic residues" evidence="1">
    <location>
        <begin position="210"/>
        <end position="222"/>
    </location>
</feature>
<keyword evidence="3" id="KW-1185">Reference proteome</keyword>
<reference evidence="2 3" key="1">
    <citation type="submission" date="2018-03" db="EMBL/GenBank/DDBJ databases">
        <title>Genomic Encyclopedia of Archaeal and Bacterial Type Strains, Phase II (KMG-II): from individual species to whole genera.</title>
        <authorList>
            <person name="Goeker M."/>
        </authorList>
    </citation>
    <scope>NUCLEOTIDE SEQUENCE [LARGE SCALE GENOMIC DNA]</scope>
    <source>
        <strain evidence="2 3">DSM 28229</strain>
    </source>
</reference>
<dbReference type="Proteomes" id="UP000245535">
    <property type="component" value="Unassembled WGS sequence"/>
</dbReference>
<evidence type="ECO:0000313" key="2">
    <source>
        <dbReference type="EMBL" id="PWJ42224.1"/>
    </source>
</evidence>
<gene>
    <name evidence="2" type="ORF">BC781_103476</name>
</gene>